<dbReference type="PANTHER" id="PTHR10900:SF77">
    <property type="entry name" value="FI19380P1"/>
    <property type="match status" value="1"/>
</dbReference>
<dbReference type="GO" id="GO:0000329">
    <property type="term" value="C:fungal-type vacuole membrane"/>
    <property type="evidence" value="ECO:0007669"/>
    <property type="project" value="TreeGrafter"/>
</dbReference>
<dbReference type="GO" id="GO:0005615">
    <property type="term" value="C:extracellular space"/>
    <property type="evidence" value="ECO:0007669"/>
    <property type="project" value="TreeGrafter"/>
</dbReference>
<dbReference type="EMBL" id="CP118375">
    <property type="protein sequence ID" value="WFD42517.1"/>
    <property type="molecule type" value="Genomic_DNA"/>
</dbReference>
<protein>
    <recommendedName>
        <fullName evidence="4">FAS1 domain-containing protein</fullName>
    </recommendedName>
</protein>
<feature type="transmembrane region" description="Helical" evidence="2">
    <location>
        <begin position="886"/>
        <end position="908"/>
    </location>
</feature>
<dbReference type="SMART" id="SM00554">
    <property type="entry name" value="FAS1"/>
    <property type="match status" value="4"/>
</dbReference>
<keyword evidence="2" id="KW-0472">Membrane</keyword>
<feature type="domain" description="FAS1" evidence="4">
    <location>
        <begin position="375"/>
        <end position="542"/>
    </location>
</feature>
<reference evidence="5" key="1">
    <citation type="submission" date="2023-02" db="EMBL/GenBank/DDBJ databases">
        <title>Mating type loci evolution in Malassezia.</title>
        <authorList>
            <person name="Coelho M.A."/>
        </authorList>
    </citation>
    <scope>NUCLEOTIDE SEQUENCE</scope>
    <source>
        <strain evidence="5">CBS 14136</strain>
    </source>
</reference>
<gene>
    <name evidence="5" type="ORF">MPSI1_001162</name>
</gene>
<feature type="domain" description="FAS1" evidence="4">
    <location>
        <begin position="546"/>
        <end position="685"/>
    </location>
</feature>
<organism evidence="5 6">
    <name type="scientific">Malassezia psittaci</name>
    <dbReference type="NCBI Taxonomy" id="1821823"/>
    <lineage>
        <taxon>Eukaryota</taxon>
        <taxon>Fungi</taxon>
        <taxon>Dikarya</taxon>
        <taxon>Basidiomycota</taxon>
        <taxon>Ustilaginomycotina</taxon>
        <taxon>Malasseziomycetes</taxon>
        <taxon>Malasseziales</taxon>
        <taxon>Malasseziaceae</taxon>
        <taxon>Malassezia</taxon>
    </lineage>
</organism>
<dbReference type="Pfam" id="PF02469">
    <property type="entry name" value="Fasciclin"/>
    <property type="match status" value="3"/>
</dbReference>
<accession>A0AAF0FD27</accession>
<dbReference type="SUPFAM" id="SSF82153">
    <property type="entry name" value="FAS1 domain"/>
    <property type="match status" value="5"/>
</dbReference>
<feature type="chain" id="PRO_5042016607" description="FAS1 domain-containing protein" evidence="3">
    <location>
        <begin position="30"/>
        <end position="928"/>
    </location>
</feature>
<keyword evidence="2" id="KW-1133">Transmembrane helix</keyword>
<keyword evidence="3" id="KW-0732">Signal</keyword>
<dbReference type="InterPro" id="IPR000782">
    <property type="entry name" value="FAS1_domain"/>
</dbReference>
<feature type="compositionally biased region" description="Pro residues" evidence="1">
    <location>
        <begin position="154"/>
        <end position="166"/>
    </location>
</feature>
<feature type="domain" description="FAS1" evidence="4">
    <location>
        <begin position="227"/>
        <end position="369"/>
    </location>
</feature>
<evidence type="ECO:0000256" key="3">
    <source>
        <dbReference type="SAM" id="SignalP"/>
    </source>
</evidence>
<dbReference type="AlphaFoldDB" id="A0AAF0FD27"/>
<dbReference type="Proteomes" id="UP001214628">
    <property type="component" value="Chromosome 1"/>
</dbReference>
<feature type="domain" description="FAS1" evidence="4">
    <location>
        <begin position="31"/>
        <end position="224"/>
    </location>
</feature>
<sequence length="928" mass="103368">MSLGPTPGMKRVVWVLLLSLCYFVAYACAEPRNLVDAIAARADLTRFVHLLQRTRLIPTLNRMQELDYERTGVTLFAPSNAAFERVMKSDTDEGAFWREAFSERIPDNIHSALRQRLWYHVLNYTLQDAKEPLTYHETMHYPSRKRLQESTRPGPIPQPPIEPPHPGAEDTGGLLGGAGQLLRVYRKSNVFRIGTDTKGAGGVKVIDQDLSSTHGIVCVLDGILTLPPSLTELLQTNQQVSRLFAMLPNETLHTLSITAHLTMFLPSNEALSRLSDLEQKYIFGRWADVDYDRLQLFAWHVSSIGLGHGRIGYTEQIRDVEEYNLTTIMGGELALRVLDNGQINVNGSKVVQENLLTENGVVHIVDDVHLPFGDLGMTIEKYLLVLGAGRFVCLLHHVGLSHYIDQAPHEPGEDGSEPPCYTLLAPSDEALDQWLEQQYKGYAPFSIQYAKRDQHNESYMQELRELLLYHILPGLNFLDTIADGELLSTELRTAKLGNAQQPVLVTQSKTSSYQLPVLNGIPLQNKPTVTSNSHIYLTDTILPVPGNVLQTIQEHSHSVDVFSKALTKMPLKEVVQAPSRSYLVPVDPAFRYLGLVSTWLLLPTKASRADLKTMVDHHSFGKILYRGDFASNWTKYQTCAKESLLISRDKDSLLVRQSNVSEEASTIMTDLLTETGTVHLLNTILLPPSLEIGMEKLMVAANASIMIRLVRQAGYDWVFKTQQANASTQTTKCAEKMVLLVPNDAAFASLNITKYEEDQDLLRALILQHILVINPCKKKKTQQLPFQLPLTLKDGVIHTSMLDESRGGSSSYGAVAFRRVAKPSNESLGYMVGVKGSRKTSNARHAARLLDFGSIQLAAEHTASSAGILALDAVLEPYQTGWFSQWGWTLLTALLGTCTLGTLGFYGYRNMLSRGYRRIPAALEGEEE</sequence>
<keyword evidence="2" id="KW-0812">Transmembrane</keyword>
<evidence type="ECO:0000313" key="6">
    <source>
        <dbReference type="Proteomes" id="UP001214628"/>
    </source>
</evidence>
<keyword evidence="6" id="KW-1185">Reference proteome</keyword>
<dbReference type="Gene3D" id="2.30.180.10">
    <property type="entry name" value="FAS1 domain"/>
    <property type="match status" value="4"/>
</dbReference>
<dbReference type="InterPro" id="IPR036378">
    <property type="entry name" value="FAS1_dom_sf"/>
</dbReference>
<feature type="signal peptide" evidence="3">
    <location>
        <begin position="1"/>
        <end position="29"/>
    </location>
</feature>
<dbReference type="PANTHER" id="PTHR10900">
    <property type="entry name" value="PERIOSTIN-RELATED"/>
    <property type="match status" value="1"/>
</dbReference>
<name>A0AAF0FD27_9BASI</name>
<dbReference type="InterPro" id="IPR050904">
    <property type="entry name" value="Adhesion/Biosynth-related"/>
</dbReference>
<evidence type="ECO:0000256" key="2">
    <source>
        <dbReference type="SAM" id="Phobius"/>
    </source>
</evidence>
<dbReference type="GO" id="GO:0016236">
    <property type="term" value="P:macroautophagy"/>
    <property type="evidence" value="ECO:0007669"/>
    <property type="project" value="TreeGrafter"/>
</dbReference>
<evidence type="ECO:0000259" key="4">
    <source>
        <dbReference type="PROSITE" id="PS50213"/>
    </source>
</evidence>
<evidence type="ECO:0000313" key="5">
    <source>
        <dbReference type="EMBL" id="WFD42517.1"/>
    </source>
</evidence>
<dbReference type="PROSITE" id="PS50213">
    <property type="entry name" value="FAS1"/>
    <property type="match status" value="4"/>
</dbReference>
<feature type="region of interest" description="Disordered" evidence="1">
    <location>
        <begin position="143"/>
        <end position="171"/>
    </location>
</feature>
<proteinExistence type="predicted"/>
<evidence type="ECO:0000256" key="1">
    <source>
        <dbReference type="SAM" id="MobiDB-lite"/>
    </source>
</evidence>